<keyword evidence="2" id="KW-0472">Membrane</keyword>
<evidence type="ECO:0000256" key="3">
    <source>
        <dbReference type="SAM" id="SignalP"/>
    </source>
</evidence>
<proteinExistence type="predicted"/>
<feature type="region of interest" description="Disordered" evidence="1">
    <location>
        <begin position="845"/>
        <end position="864"/>
    </location>
</feature>
<feature type="transmembrane region" description="Helical" evidence="2">
    <location>
        <begin position="537"/>
        <end position="553"/>
    </location>
</feature>
<organism evidence="4 5">
    <name type="scientific">Lactococcus lactis subsp. hordniae</name>
    <dbReference type="NCBI Taxonomy" id="203404"/>
    <lineage>
        <taxon>Bacteria</taxon>
        <taxon>Bacillati</taxon>
        <taxon>Bacillota</taxon>
        <taxon>Bacilli</taxon>
        <taxon>Lactobacillales</taxon>
        <taxon>Streptococcaceae</taxon>
        <taxon>Lactococcus</taxon>
    </lineage>
</organism>
<name>A0A2A5SAP2_LACLH</name>
<feature type="signal peptide" evidence="3">
    <location>
        <begin position="1"/>
        <end position="21"/>
    </location>
</feature>
<sequence>MFVVGALLILLLGFSVSKAKAQYQAGTVYQYYLLGTKAGDVQSNAKDGKILHMGSLGSGGVSGTFSYDDIVNSAGVGSDDDKTKNSDEAKEFSSIMATYSTFHYFSNRVEGFSSILPYIGRALSAIILLPEALVLDIMATVVPLVISLIAKLNVIRYLASMLTNFGITSDLTKALGITKEQFQTGVNAFLSFAITMIVITLAMMFKPGGRIDQRNSSKLKGRLFSIVAIPIILGIGAQFIQDVMNLTSASSNSSSAFSRYLVDDRSWAYNFNFAPNGNDDKDGNIHGNSSSYVDLHFNPYTPEGEKRIKQINENSSLAQKIGGKYDFSNSSLAIAYVMSDSFSAQDYINYKGTQASENLYGQTDGSLRGGTFGSYYQYALDQQNDLGDISKSYNPSGGVNANGDVTGSYQSAIGDYAKDNKLTVNPSIAWRDRFIYGVKTSGDNLDKYYGAKPSLEQMQNGVGTHNGSAFSDQSMYLILSTMFGETGGKYYIDAPARGVMQAKASFDSNRSTYYVVSMVGNPLFTMFGMIAKPLVQIIALIACLIAVLIMGLLDMNLRPLVAWFKGMTLGDIEYSYALLVYSIGIGGTVISMTVMPDVFVKVVDYIPQVISLSLESAGVSMQTPQSSLAFHGLGLIFESVIGIAMGVLFWKSEKFRSTLISLYTFCWSWARVTGENLERQASSAGQRISRDQKTMNAKREQFWSKARDKFTPEPNRFPNIPYDPEGGGGDGFGAPEEQVPLGVREIAKNGVVERSMNTLYDLDESDDEKVKDGSIRLQNDLEDLEKNPTKDNFNDVLESLSDLQQKVNQSDDENIDNDSNSQLERTREELFDLAEQYGFKVDGLTNSVNEPESSPSPEFNEGPNTVKMTEFKEIPKSSPSSGGGYQAPPQEPVIHNHIVYENTEVKNLATAFGNISNNEQIEKALSQLDKANDHKEVQHGFLGLQDAVDNLELSEKKEIDVEKVSKAIDDILKSKK</sequence>
<evidence type="ECO:0000256" key="1">
    <source>
        <dbReference type="SAM" id="MobiDB-lite"/>
    </source>
</evidence>
<feature type="transmembrane region" description="Helical" evidence="2">
    <location>
        <begin position="141"/>
        <end position="162"/>
    </location>
</feature>
<reference evidence="4 5" key="1">
    <citation type="submission" date="2014-12" db="EMBL/GenBank/DDBJ databases">
        <title>Draft genome sequences of 10 type strains of Lactococcus.</title>
        <authorList>
            <person name="Sun Z."/>
            <person name="Zhong Z."/>
            <person name="Liu W."/>
            <person name="Zhang W."/>
            <person name="Zhang H."/>
        </authorList>
    </citation>
    <scope>NUCLEOTIDE SEQUENCE [LARGE SCALE GENOMIC DNA]</scope>
    <source>
        <strain evidence="4 5">DSM 20450</strain>
    </source>
</reference>
<evidence type="ECO:0000256" key="2">
    <source>
        <dbReference type="SAM" id="Phobius"/>
    </source>
</evidence>
<feature type="transmembrane region" description="Helical" evidence="2">
    <location>
        <begin position="223"/>
        <end position="240"/>
    </location>
</feature>
<feature type="compositionally biased region" description="Low complexity" evidence="1">
    <location>
        <begin position="846"/>
        <end position="864"/>
    </location>
</feature>
<feature type="transmembrane region" description="Helical" evidence="2">
    <location>
        <begin position="628"/>
        <end position="650"/>
    </location>
</feature>
<feature type="chain" id="PRO_5012020515" evidence="3">
    <location>
        <begin position="22"/>
        <end position="976"/>
    </location>
</feature>
<keyword evidence="2" id="KW-1133">Transmembrane helix</keyword>
<dbReference type="AlphaFoldDB" id="A0A2A5SAP2"/>
<evidence type="ECO:0000313" key="4">
    <source>
        <dbReference type="EMBL" id="PCS10543.1"/>
    </source>
</evidence>
<comment type="caution">
    <text evidence="4">The sequence shown here is derived from an EMBL/GenBank/DDBJ whole genome shotgun (WGS) entry which is preliminary data.</text>
</comment>
<feature type="transmembrane region" description="Helical" evidence="2">
    <location>
        <begin position="182"/>
        <end position="202"/>
    </location>
</feature>
<keyword evidence="2" id="KW-0812">Transmembrane</keyword>
<keyword evidence="3" id="KW-0732">Signal</keyword>
<feature type="transmembrane region" description="Helical" evidence="2">
    <location>
        <begin position="574"/>
        <end position="595"/>
    </location>
</feature>
<accession>A0A2A5SAP2</accession>
<protein>
    <submittedName>
        <fullName evidence="4">Uncharacterized protein</fullName>
    </submittedName>
</protein>
<dbReference type="Proteomes" id="UP000218744">
    <property type="component" value="Unassembled WGS sequence"/>
</dbReference>
<gene>
    <name evidence="4" type="ORF">RU90_GL001253</name>
</gene>
<evidence type="ECO:0000313" key="5">
    <source>
        <dbReference type="Proteomes" id="UP000218744"/>
    </source>
</evidence>
<dbReference type="EMBL" id="JXKA01000027">
    <property type="protein sequence ID" value="PCS10543.1"/>
    <property type="molecule type" value="Genomic_DNA"/>
</dbReference>
<feature type="transmembrane region" description="Helical" evidence="2">
    <location>
        <begin position="513"/>
        <end position="531"/>
    </location>
</feature>